<protein>
    <submittedName>
        <fullName evidence="2">Putative DNA binding, helix-turn-helix domain containing protein</fullName>
    </submittedName>
</protein>
<proteinExistence type="predicted"/>
<reference evidence="2" key="1">
    <citation type="submission" date="2020-03" db="EMBL/GenBank/DDBJ databases">
        <title>The deep terrestrial virosphere.</title>
        <authorList>
            <person name="Holmfeldt K."/>
            <person name="Nilsson E."/>
            <person name="Simone D."/>
            <person name="Lopez-Fernandez M."/>
            <person name="Wu X."/>
            <person name="de Brujin I."/>
            <person name="Lundin D."/>
            <person name="Andersson A."/>
            <person name="Bertilsson S."/>
            <person name="Dopson M."/>
        </authorList>
    </citation>
    <scope>NUCLEOTIDE SEQUENCE</scope>
    <source>
        <strain evidence="2">MM415B01782</strain>
    </source>
</reference>
<dbReference type="GO" id="GO:0003677">
    <property type="term" value="F:DNA binding"/>
    <property type="evidence" value="ECO:0007669"/>
    <property type="project" value="InterPro"/>
</dbReference>
<evidence type="ECO:0000313" key="2">
    <source>
        <dbReference type="EMBL" id="QJA56860.1"/>
    </source>
</evidence>
<gene>
    <name evidence="2" type="ORF">MM415B01782_0004</name>
</gene>
<dbReference type="CDD" id="cd00093">
    <property type="entry name" value="HTH_XRE"/>
    <property type="match status" value="1"/>
</dbReference>
<organism evidence="2">
    <name type="scientific">viral metagenome</name>
    <dbReference type="NCBI Taxonomy" id="1070528"/>
    <lineage>
        <taxon>unclassified sequences</taxon>
        <taxon>metagenomes</taxon>
        <taxon>organismal metagenomes</taxon>
    </lineage>
</organism>
<accession>A0A6M3IH57</accession>
<dbReference type="Gene3D" id="1.10.260.40">
    <property type="entry name" value="lambda repressor-like DNA-binding domains"/>
    <property type="match status" value="1"/>
</dbReference>
<sequence>MHKTSIQELDFADDEVRKLYYREDLIFEVTEAISRAMKEKNVNKKELSRLTGISESRITRLLRGDLNARLTTIAAILHALDSKLLFILIPVKKCGRILA</sequence>
<dbReference type="EMBL" id="MT141242">
    <property type="protein sequence ID" value="QJA56860.1"/>
    <property type="molecule type" value="Genomic_DNA"/>
</dbReference>
<dbReference type="SMART" id="SM00530">
    <property type="entry name" value="HTH_XRE"/>
    <property type="match status" value="1"/>
</dbReference>
<dbReference type="SUPFAM" id="SSF47413">
    <property type="entry name" value="lambda repressor-like DNA-binding domains"/>
    <property type="match status" value="1"/>
</dbReference>
<feature type="domain" description="HTH cro/C1-type" evidence="1">
    <location>
        <begin position="33"/>
        <end position="87"/>
    </location>
</feature>
<dbReference type="InterPro" id="IPR010982">
    <property type="entry name" value="Lambda_DNA-bd_dom_sf"/>
</dbReference>
<dbReference type="Pfam" id="PF13443">
    <property type="entry name" value="HTH_26"/>
    <property type="match status" value="1"/>
</dbReference>
<dbReference type="PROSITE" id="PS50943">
    <property type="entry name" value="HTH_CROC1"/>
    <property type="match status" value="1"/>
</dbReference>
<dbReference type="AlphaFoldDB" id="A0A6M3IH57"/>
<dbReference type="InterPro" id="IPR001387">
    <property type="entry name" value="Cro/C1-type_HTH"/>
</dbReference>
<evidence type="ECO:0000259" key="1">
    <source>
        <dbReference type="PROSITE" id="PS50943"/>
    </source>
</evidence>
<name>A0A6M3IH57_9ZZZZ</name>